<evidence type="ECO:0000256" key="1">
    <source>
        <dbReference type="SAM" id="Phobius"/>
    </source>
</evidence>
<organism evidence="2 3">
    <name type="scientific">Prorocentrum cordatum</name>
    <dbReference type="NCBI Taxonomy" id="2364126"/>
    <lineage>
        <taxon>Eukaryota</taxon>
        <taxon>Sar</taxon>
        <taxon>Alveolata</taxon>
        <taxon>Dinophyceae</taxon>
        <taxon>Prorocentrales</taxon>
        <taxon>Prorocentraceae</taxon>
        <taxon>Prorocentrum</taxon>
    </lineage>
</organism>
<feature type="transmembrane region" description="Helical" evidence="1">
    <location>
        <begin position="136"/>
        <end position="157"/>
    </location>
</feature>
<keyword evidence="3" id="KW-1185">Reference proteome</keyword>
<keyword evidence="1" id="KW-1133">Transmembrane helix</keyword>
<evidence type="ECO:0000313" key="3">
    <source>
        <dbReference type="Proteomes" id="UP001189429"/>
    </source>
</evidence>
<evidence type="ECO:0000313" key="2">
    <source>
        <dbReference type="EMBL" id="CAK0792474.1"/>
    </source>
</evidence>
<sequence>MSAAAQQQLVTQARLAEALAALREELRGELRAALAVRGPAQKPGASVGAEAAFVEATSGGSSESSEVSNEQRKDAMWCEAAQLLSLTADSAGEGRPDDKDIERLELETGMREYKFQESIWDAAAVERFKLDHLGSMFTWVALLINVAVQIVMCILINDALTSPPVGEGDVEQFTLWRTDVAHNIKFVDEFTRRSLASRVCSFQEVPLSEGPRNGFAAISQYLPRVEDSEFISAPPLGYLMRWESVGRMVCIVALCIWWATVLKEAFSIFDMFESIRLLPRGKKTVVSRADNGYKFEAVSILRWRFVVAMLFVRAGICVALLTCGTFYLVATISVGDLLLNALALEIVLGLDELIFSTMAPISARVLVQSMEPLPRKSSILCRGLDFKPAVALIFIVAATGCVNTWLLVPQTEILEQARDAICGGNLNFIAGADQYGLVNAANPGVDELAHRDPKETYMYKAFRELIEADSLDILDDYSSCSTDGSMSCWDTLGKLSWSGRGISGGRYSVQGVVDMPVEEVGARNNWECVDQDLSNARDREDYYWRQTQMVLQDAAYNVTSISSCKDVQYACSEFGVRGLRARQYCPQTCGCNNPVSPLRLWSAKMGCPAGCCRHPTFVDKLHDLKCTDWTPEKPQIVDGEDLLHVVQESLSDVLKDAYFENFSSILHEGGCPAVVKLFRGTIWPGDLCAESNSADVRPITPLCPISCGCDKHAGLLCPTACAQHST</sequence>
<name>A0ABN9PLB7_9DINO</name>
<feature type="transmembrane region" description="Helical" evidence="1">
    <location>
        <begin position="305"/>
        <end position="330"/>
    </location>
</feature>
<gene>
    <name evidence="2" type="ORF">PCOR1329_LOCUS3045</name>
</gene>
<reference evidence="2" key="1">
    <citation type="submission" date="2023-10" db="EMBL/GenBank/DDBJ databases">
        <authorList>
            <person name="Chen Y."/>
            <person name="Shah S."/>
            <person name="Dougan E. K."/>
            <person name="Thang M."/>
            <person name="Chan C."/>
        </authorList>
    </citation>
    <scope>NUCLEOTIDE SEQUENCE [LARGE SCALE GENOMIC DNA]</scope>
</reference>
<keyword evidence="1" id="KW-0472">Membrane</keyword>
<protein>
    <submittedName>
        <fullName evidence="2">Uncharacterized protein</fullName>
    </submittedName>
</protein>
<accession>A0ABN9PLB7</accession>
<proteinExistence type="predicted"/>
<dbReference type="EMBL" id="CAUYUJ010000779">
    <property type="protein sequence ID" value="CAK0792474.1"/>
    <property type="molecule type" value="Genomic_DNA"/>
</dbReference>
<feature type="transmembrane region" description="Helical" evidence="1">
    <location>
        <begin position="244"/>
        <end position="262"/>
    </location>
</feature>
<comment type="caution">
    <text evidence="2">The sequence shown here is derived from an EMBL/GenBank/DDBJ whole genome shotgun (WGS) entry which is preliminary data.</text>
</comment>
<keyword evidence="1" id="KW-0812">Transmembrane</keyword>
<dbReference type="Proteomes" id="UP001189429">
    <property type="component" value="Unassembled WGS sequence"/>
</dbReference>